<evidence type="ECO:0000256" key="1">
    <source>
        <dbReference type="ARBA" id="ARBA00022614"/>
    </source>
</evidence>
<dbReference type="InterPro" id="IPR003591">
    <property type="entry name" value="Leu-rich_rpt_typical-subtyp"/>
</dbReference>
<evidence type="ECO:0000256" key="2">
    <source>
        <dbReference type="ARBA" id="ARBA00022737"/>
    </source>
</evidence>
<keyword evidence="2" id="KW-0677">Repeat</keyword>
<dbReference type="AlphaFoldDB" id="A0AAE0JPI3"/>
<dbReference type="EMBL" id="JAUEPP010000001">
    <property type="protein sequence ID" value="KAK3355316.1"/>
    <property type="molecule type" value="Genomic_DNA"/>
</dbReference>
<keyword evidence="4" id="KW-1185">Reference proteome</keyword>
<dbReference type="RefSeq" id="XP_062686694.1">
    <property type="nucleotide sequence ID" value="XM_062826061.1"/>
</dbReference>
<dbReference type="Proteomes" id="UP001278500">
    <property type="component" value="Unassembled WGS sequence"/>
</dbReference>
<evidence type="ECO:0000313" key="4">
    <source>
        <dbReference type="Proteomes" id="UP001278500"/>
    </source>
</evidence>
<protein>
    <recommendedName>
        <fullName evidence="5">L domain-like protein</fullName>
    </recommendedName>
</protein>
<dbReference type="PANTHER" id="PTHR48051:SF1">
    <property type="entry name" value="RAS SUPPRESSOR PROTEIN 1"/>
    <property type="match status" value="1"/>
</dbReference>
<dbReference type="InterPro" id="IPR001611">
    <property type="entry name" value="Leu-rich_rpt"/>
</dbReference>
<dbReference type="InterPro" id="IPR050216">
    <property type="entry name" value="LRR_domain-containing"/>
</dbReference>
<dbReference type="PROSITE" id="PS51450">
    <property type="entry name" value="LRR"/>
    <property type="match status" value="2"/>
</dbReference>
<reference evidence="3" key="1">
    <citation type="journal article" date="2023" name="Mol. Phylogenet. Evol.">
        <title>Genome-scale phylogeny and comparative genomics of the fungal order Sordariales.</title>
        <authorList>
            <person name="Hensen N."/>
            <person name="Bonometti L."/>
            <person name="Westerberg I."/>
            <person name="Brannstrom I.O."/>
            <person name="Guillou S."/>
            <person name="Cros-Aarteil S."/>
            <person name="Calhoun S."/>
            <person name="Haridas S."/>
            <person name="Kuo A."/>
            <person name="Mondo S."/>
            <person name="Pangilinan J."/>
            <person name="Riley R."/>
            <person name="LaButti K."/>
            <person name="Andreopoulos B."/>
            <person name="Lipzen A."/>
            <person name="Chen C."/>
            <person name="Yan M."/>
            <person name="Daum C."/>
            <person name="Ng V."/>
            <person name="Clum A."/>
            <person name="Steindorff A."/>
            <person name="Ohm R.A."/>
            <person name="Martin F."/>
            <person name="Silar P."/>
            <person name="Natvig D.O."/>
            <person name="Lalanne C."/>
            <person name="Gautier V."/>
            <person name="Ament-Velasquez S.L."/>
            <person name="Kruys A."/>
            <person name="Hutchinson M.I."/>
            <person name="Powell A.J."/>
            <person name="Barry K."/>
            <person name="Miller A.N."/>
            <person name="Grigoriev I.V."/>
            <person name="Debuchy R."/>
            <person name="Gladieux P."/>
            <person name="Hiltunen Thoren M."/>
            <person name="Johannesson H."/>
        </authorList>
    </citation>
    <scope>NUCLEOTIDE SEQUENCE</scope>
    <source>
        <strain evidence="3">CBS 560.94</strain>
    </source>
</reference>
<reference evidence="3" key="2">
    <citation type="submission" date="2023-06" db="EMBL/GenBank/DDBJ databases">
        <authorList>
            <consortium name="Lawrence Berkeley National Laboratory"/>
            <person name="Haridas S."/>
            <person name="Hensen N."/>
            <person name="Bonometti L."/>
            <person name="Westerberg I."/>
            <person name="Brannstrom I.O."/>
            <person name="Guillou S."/>
            <person name="Cros-Aarteil S."/>
            <person name="Calhoun S."/>
            <person name="Kuo A."/>
            <person name="Mondo S."/>
            <person name="Pangilinan J."/>
            <person name="Riley R."/>
            <person name="Labutti K."/>
            <person name="Andreopoulos B."/>
            <person name="Lipzen A."/>
            <person name="Chen C."/>
            <person name="Yanf M."/>
            <person name="Daum C."/>
            <person name="Ng V."/>
            <person name="Clum A."/>
            <person name="Steindorff A."/>
            <person name="Ohm R."/>
            <person name="Martin F."/>
            <person name="Silar P."/>
            <person name="Natvig D."/>
            <person name="Lalanne C."/>
            <person name="Gautier V."/>
            <person name="Ament-Velasquez S.L."/>
            <person name="Kruys A."/>
            <person name="Hutchinson M.I."/>
            <person name="Powell A.J."/>
            <person name="Barry K."/>
            <person name="Miller A.N."/>
            <person name="Grigoriev I.V."/>
            <person name="Debuchy R."/>
            <person name="Gladieux P."/>
            <person name="Thoren M.H."/>
            <person name="Johannesson H."/>
        </authorList>
    </citation>
    <scope>NUCLEOTIDE SEQUENCE</scope>
    <source>
        <strain evidence="3">CBS 560.94</strain>
    </source>
</reference>
<comment type="caution">
    <text evidence="3">The sequence shown here is derived from an EMBL/GenBank/DDBJ whole genome shotgun (WGS) entry which is preliminary data.</text>
</comment>
<accession>A0AAE0JPI3</accession>
<name>A0AAE0JPI3_9PEZI</name>
<evidence type="ECO:0000313" key="3">
    <source>
        <dbReference type="EMBL" id="KAK3355316.1"/>
    </source>
</evidence>
<keyword evidence="1" id="KW-0433">Leucine-rich repeat</keyword>
<gene>
    <name evidence="3" type="ORF">B0H65DRAFT_451580</name>
</gene>
<organism evidence="3 4">
    <name type="scientific">Neurospora tetraspora</name>
    <dbReference type="NCBI Taxonomy" id="94610"/>
    <lineage>
        <taxon>Eukaryota</taxon>
        <taxon>Fungi</taxon>
        <taxon>Dikarya</taxon>
        <taxon>Ascomycota</taxon>
        <taxon>Pezizomycotina</taxon>
        <taxon>Sordariomycetes</taxon>
        <taxon>Sordariomycetidae</taxon>
        <taxon>Sordariales</taxon>
        <taxon>Sordariaceae</taxon>
        <taxon>Neurospora</taxon>
    </lineage>
</organism>
<dbReference type="PANTHER" id="PTHR48051">
    <property type="match status" value="1"/>
</dbReference>
<proteinExistence type="predicted"/>
<evidence type="ECO:0008006" key="5">
    <source>
        <dbReference type="Google" id="ProtNLM"/>
    </source>
</evidence>
<dbReference type="Gene3D" id="3.80.10.10">
    <property type="entry name" value="Ribonuclease Inhibitor"/>
    <property type="match status" value="1"/>
</dbReference>
<dbReference type="InterPro" id="IPR025875">
    <property type="entry name" value="Leu-rich_rpt_4"/>
</dbReference>
<dbReference type="InterPro" id="IPR032675">
    <property type="entry name" value="LRR_dom_sf"/>
</dbReference>
<sequence>MLTFGSQMGLASISDSVLEPLAGLTPIPVVEKDVPFEPRDPSLKLFLGNNQLSTFPSALLNLQHLTVLSLRNNKLTELPPAIAKLTNLTTLNIANNRLRHLPGELIDLMECASGLHTLNIHPNPFFQPKHRQYILEDDFLEYKYECRTRGRGTHGFLVDRDQGENFTLFTTALRARTPVQFSNSAGHVLSKFIFPDMAQRLTDSSKLLETEDFEFLAMPQTVKQHLESLGQSKRSFRPKGPSSLLATAMRVAAHSKDADTLPDLLRTDGCPSHLADPLERTITVSKMGGQHCSVCKRETLCPVTEWIEFREIRSTTVEKTMTASGGSFETRIKYMTISGREDEAWVPFLRRGCSWACTPIVLDPSDSTPLTTPTGMF</sequence>
<dbReference type="SUPFAM" id="SSF52075">
    <property type="entry name" value="Outer arm dynein light chain 1"/>
    <property type="match status" value="1"/>
</dbReference>
<dbReference type="Pfam" id="PF12799">
    <property type="entry name" value="LRR_4"/>
    <property type="match status" value="1"/>
</dbReference>
<dbReference type="GeneID" id="87863215"/>
<dbReference type="GO" id="GO:0005737">
    <property type="term" value="C:cytoplasm"/>
    <property type="evidence" value="ECO:0007669"/>
    <property type="project" value="TreeGrafter"/>
</dbReference>
<dbReference type="SMART" id="SM00369">
    <property type="entry name" value="LRR_TYP"/>
    <property type="match status" value="2"/>
</dbReference>